<keyword evidence="5 6" id="KW-0472">Membrane</keyword>
<dbReference type="InterPro" id="IPR002797">
    <property type="entry name" value="Polysacc_synth"/>
</dbReference>
<feature type="transmembrane region" description="Helical" evidence="6">
    <location>
        <begin position="332"/>
        <end position="350"/>
    </location>
</feature>
<feature type="transmembrane region" description="Helical" evidence="6">
    <location>
        <begin position="357"/>
        <end position="378"/>
    </location>
</feature>
<dbReference type="RefSeq" id="WP_237874616.1">
    <property type="nucleotide sequence ID" value="NZ_JAKLTR010000011.1"/>
</dbReference>
<feature type="transmembrane region" description="Helical" evidence="6">
    <location>
        <begin position="288"/>
        <end position="312"/>
    </location>
</feature>
<comment type="caution">
    <text evidence="7">The sequence shown here is derived from an EMBL/GenBank/DDBJ whole genome shotgun (WGS) entry which is preliminary data.</text>
</comment>
<dbReference type="PANTHER" id="PTHR30250">
    <property type="entry name" value="PST FAMILY PREDICTED COLANIC ACID TRANSPORTER"/>
    <property type="match status" value="1"/>
</dbReference>
<protein>
    <submittedName>
        <fullName evidence="7">Oligosaccharide flippase family protein</fullName>
    </submittedName>
</protein>
<organism evidence="7 8">
    <name type="scientific">Terrimonas ginsenosidimutans</name>
    <dbReference type="NCBI Taxonomy" id="2908004"/>
    <lineage>
        <taxon>Bacteria</taxon>
        <taxon>Pseudomonadati</taxon>
        <taxon>Bacteroidota</taxon>
        <taxon>Chitinophagia</taxon>
        <taxon>Chitinophagales</taxon>
        <taxon>Chitinophagaceae</taxon>
        <taxon>Terrimonas</taxon>
    </lineage>
</organism>
<proteinExistence type="predicted"/>
<feature type="transmembrane region" description="Helical" evidence="6">
    <location>
        <begin position="390"/>
        <end position="407"/>
    </location>
</feature>
<dbReference type="EMBL" id="JAKLTR010000011">
    <property type="protein sequence ID" value="MCG2616078.1"/>
    <property type="molecule type" value="Genomic_DNA"/>
</dbReference>
<dbReference type="PANTHER" id="PTHR30250:SF11">
    <property type="entry name" value="O-ANTIGEN TRANSPORTER-RELATED"/>
    <property type="match status" value="1"/>
</dbReference>
<feature type="transmembrane region" description="Helical" evidence="6">
    <location>
        <begin position="175"/>
        <end position="193"/>
    </location>
</feature>
<keyword evidence="2" id="KW-1003">Cell membrane</keyword>
<accession>A0ABS9KUW1</accession>
<feature type="transmembrane region" description="Helical" evidence="6">
    <location>
        <begin position="149"/>
        <end position="169"/>
    </location>
</feature>
<feature type="transmembrane region" description="Helical" evidence="6">
    <location>
        <begin position="205"/>
        <end position="226"/>
    </location>
</feature>
<dbReference type="Pfam" id="PF01943">
    <property type="entry name" value="Polysacc_synt"/>
    <property type="match status" value="1"/>
</dbReference>
<keyword evidence="4 6" id="KW-1133">Transmembrane helix</keyword>
<reference evidence="7" key="1">
    <citation type="submission" date="2022-01" db="EMBL/GenBank/DDBJ databases">
        <authorList>
            <person name="Jo J.-H."/>
            <person name="Im W.-T."/>
        </authorList>
    </citation>
    <scope>NUCLEOTIDE SEQUENCE</scope>
    <source>
        <strain evidence="7">NA20</strain>
    </source>
</reference>
<feature type="transmembrane region" description="Helical" evidence="6">
    <location>
        <begin position="87"/>
        <end position="110"/>
    </location>
</feature>
<name>A0ABS9KUW1_9BACT</name>
<evidence type="ECO:0000256" key="1">
    <source>
        <dbReference type="ARBA" id="ARBA00004651"/>
    </source>
</evidence>
<comment type="subcellular location">
    <subcellularLocation>
        <location evidence="1">Cell membrane</location>
        <topology evidence="1">Multi-pass membrane protein</topology>
    </subcellularLocation>
</comment>
<keyword evidence="8" id="KW-1185">Reference proteome</keyword>
<dbReference type="InterPro" id="IPR050833">
    <property type="entry name" value="Poly_Biosynth_Transport"/>
</dbReference>
<keyword evidence="3 6" id="KW-0812">Transmembrane</keyword>
<evidence type="ECO:0000313" key="8">
    <source>
        <dbReference type="Proteomes" id="UP001165367"/>
    </source>
</evidence>
<feature type="transmembrane region" description="Helical" evidence="6">
    <location>
        <begin position="116"/>
        <end position="137"/>
    </location>
</feature>
<evidence type="ECO:0000256" key="4">
    <source>
        <dbReference type="ARBA" id="ARBA00022989"/>
    </source>
</evidence>
<feature type="transmembrane region" description="Helical" evidence="6">
    <location>
        <begin position="44"/>
        <end position="66"/>
    </location>
</feature>
<evidence type="ECO:0000256" key="3">
    <source>
        <dbReference type="ARBA" id="ARBA00022692"/>
    </source>
</evidence>
<evidence type="ECO:0000256" key="2">
    <source>
        <dbReference type="ARBA" id="ARBA00022475"/>
    </source>
</evidence>
<evidence type="ECO:0000256" key="6">
    <source>
        <dbReference type="SAM" id="Phobius"/>
    </source>
</evidence>
<dbReference type="Proteomes" id="UP001165367">
    <property type="component" value="Unassembled WGS sequence"/>
</dbReference>
<evidence type="ECO:0000313" key="7">
    <source>
        <dbReference type="EMBL" id="MCG2616078.1"/>
    </source>
</evidence>
<feature type="transmembrane region" description="Helical" evidence="6">
    <location>
        <begin position="246"/>
        <end position="268"/>
    </location>
</feature>
<gene>
    <name evidence="7" type="ORF">LZZ85_17410</name>
</gene>
<evidence type="ECO:0000256" key="5">
    <source>
        <dbReference type="ARBA" id="ARBA00023136"/>
    </source>
</evidence>
<sequence length="414" mass="46888">MSLVIRIASITKKYGTNFIANIFQQCLRFIIMYMAAKQLGPKEFGIVSLLIMISSYLMNANFGAVNGLKRQIPVSYSRQGENVARDAFYSVFNFNIVSTLVVSLVVAGILLLRTDYDIFTCAVLVLLSLSVNVYFSVQTYFTATASWKDLFKLQLTCGLLLVGALVSLFFSDYLILLLAYSGAFLFASLRFFLKAPVRFSFDSQIVRDNIYIGFPIMIAGLIYFLFQTTDRLIISRYYLKEEFGFYSFAWLLAMSLNLIVSLASELILQRAASRYAGEFYNNQIFRFLLRYSLLVQAGLVILAAILITGAYYVLPVYLTDYVAALPVIRNILIAYVIQQLGLTAGNYYLIVGRQRVYNILLVIACVLNAGLLLGIIFFSRIRPSIEQMSSFYIISSVLYIIVLYIPLRKQLFSK</sequence>